<name>E9HH12_DAPPU</name>
<proteinExistence type="predicted"/>
<keyword evidence="2" id="KW-1185">Reference proteome</keyword>
<reference evidence="1 2" key="1">
    <citation type="journal article" date="2011" name="Science">
        <title>The ecoresponsive genome of Daphnia pulex.</title>
        <authorList>
            <person name="Colbourne J.K."/>
            <person name="Pfrender M.E."/>
            <person name="Gilbert D."/>
            <person name="Thomas W.K."/>
            <person name="Tucker A."/>
            <person name="Oakley T.H."/>
            <person name="Tokishita S."/>
            <person name="Aerts A."/>
            <person name="Arnold G.J."/>
            <person name="Basu M.K."/>
            <person name="Bauer D.J."/>
            <person name="Caceres C.E."/>
            <person name="Carmel L."/>
            <person name="Casola C."/>
            <person name="Choi J.H."/>
            <person name="Detter J.C."/>
            <person name="Dong Q."/>
            <person name="Dusheyko S."/>
            <person name="Eads B.D."/>
            <person name="Frohlich T."/>
            <person name="Geiler-Samerotte K.A."/>
            <person name="Gerlach D."/>
            <person name="Hatcher P."/>
            <person name="Jogdeo S."/>
            <person name="Krijgsveld J."/>
            <person name="Kriventseva E.V."/>
            <person name="Kultz D."/>
            <person name="Laforsch C."/>
            <person name="Lindquist E."/>
            <person name="Lopez J."/>
            <person name="Manak J.R."/>
            <person name="Muller J."/>
            <person name="Pangilinan J."/>
            <person name="Patwardhan R.P."/>
            <person name="Pitluck S."/>
            <person name="Pritham E.J."/>
            <person name="Rechtsteiner A."/>
            <person name="Rho M."/>
            <person name="Rogozin I.B."/>
            <person name="Sakarya O."/>
            <person name="Salamov A."/>
            <person name="Schaack S."/>
            <person name="Shapiro H."/>
            <person name="Shiga Y."/>
            <person name="Skalitzky C."/>
            <person name="Smith Z."/>
            <person name="Souvorov A."/>
            <person name="Sung W."/>
            <person name="Tang Z."/>
            <person name="Tsuchiya D."/>
            <person name="Tu H."/>
            <person name="Vos H."/>
            <person name="Wang M."/>
            <person name="Wolf Y.I."/>
            <person name="Yamagata H."/>
            <person name="Yamada T."/>
            <person name="Ye Y."/>
            <person name="Shaw J.R."/>
            <person name="Andrews J."/>
            <person name="Crease T.J."/>
            <person name="Tang H."/>
            <person name="Lucas S.M."/>
            <person name="Robertson H.M."/>
            <person name="Bork P."/>
            <person name="Koonin E.V."/>
            <person name="Zdobnov E.M."/>
            <person name="Grigoriev I.V."/>
            <person name="Lynch M."/>
            <person name="Boore J.L."/>
        </authorList>
    </citation>
    <scope>NUCLEOTIDE SEQUENCE [LARGE SCALE GENOMIC DNA]</scope>
</reference>
<accession>E9HH12</accession>
<dbReference type="KEGG" id="dpx:DAPPUDRAFT_329574"/>
<dbReference type="EMBL" id="GL732644">
    <property type="protein sequence ID" value="EFX68979.1"/>
    <property type="molecule type" value="Genomic_DNA"/>
</dbReference>
<sequence length="154" mass="17613">MYRCSLLVQEPYNEELGDRDSSDFIEMANRFNIAVDGQVYLRQLTKVYFDIESQDFDDVKVIESTLRSAVQNGVIGSFYVESVEGFTFRVVQGSAISPLPSPPENPEDCCEIQCKSDDQCITLEQRCNMATTTAKMDPMRKDTYYIETVEDKKK</sequence>
<protein>
    <recommendedName>
        <fullName evidence="3">SEA domain-containing protein</fullName>
    </recommendedName>
</protein>
<organism evidence="1 2">
    <name type="scientific">Daphnia pulex</name>
    <name type="common">Water flea</name>
    <dbReference type="NCBI Taxonomy" id="6669"/>
    <lineage>
        <taxon>Eukaryota</taxon>
        <taxon>Metazoa</taxon>
        <taxon>Ecdysozoa</taxon>
        <taxon>Arthropoda</taxon>
        <taxon>Crustacea</taxon>
        <taxon>Branchiopoda</taxon>
        <taxon>Diplostraca</taxon>
        <taxon>Cladocera</taxon>
        <taxon>Anomopoda</taxon>
        <taxon>Daphniidae</taxon>
        <taxon>Daphnia</taxon>
    </lineage>
</organism>
<dbReference type="InParanoid" id="E9HH12"/>
<evidence type="ECO:0000313" key="2">
    <source>
        <dbReference type="Proteomes" id="UP000000305"/>
    </source>
</evidence>
<dbReference type="HOGENOM" id="CLU_1706017_0_0_1"/>
<evidence type="ECO:0000313" key="1">
    <source>
        <dbReference type="EMBL" id="EFX68979.1"/>
    </source>
</evidence>
<dbReference type="OrthoDB" id="2019384at2759"/>
<dbReference type="Proteomes" id="UP000000305">
    <property type="component" value="Unassembled WGS sequence"/>
</dbReference>
<evidence type="ECO:0008006" key="3">
    <source>
        <dbReference type="Google" id="ProtNLM"/>
    </source>
</evidence>
<dbReference type="AlphaFoldDB" id="E9HH12"/>
<gene>
    <name evidence="1" type="ORF">DAPPUDRAFT_329574</name>
</gene>